<organism evidence="2 3">
    <name type="scientific">Candidatus Ruthia endofausta</name>
    <dbReference type="NCBI Taxonomy" id="2738852"/>
    <lineage>
        <taxon>Bacteria</taxon>
        <taxon>Pseudomonadati</taxon>
        <taxon>Pseudomonadota</taxon>
        <taxon>Gammaproteobacteria</taxon>
        <taxon>Candidatus Pseudothioglobaceae</taxon>
        <taxon>Candidatus Ruthturnera</taxon>
    </lineage>
</organism>
<evidence type="ECO:0000256" key="1">
    <source>
        <dbReference type="SAM" id="Phobius"/>
    </source>
</evidence>
<accession>A0A6N0HQL2</accession>
<evidence type="ECO:0000313" key="3">
    <source>
        <dbReference type="Proteomes" id="UP000509429"/>
    </source>
</evidence>
<dbReference type="AlphaFoldDB" id="A0A6N0HQL2"/>
<keyword evidence="1" id="KW-1133">Transmembrane helix</keyword>
<dbReference type="EMBL" id="CP054490">
    <property type="protein sequence ID" value="QKQ24531.1"/>
    <property type="molecule type" value="Genomic_DNA"/>
</dbReference>
<protein>
    <submittedName>
        <fullName evidence="2">Uncharacterized protein</fullName>
    </submittedName>
</protein>
<keyword evidence="3" id="KW-1185">Reference proteome</keyword>
<gene>
    <name evidence="2" type="ORF">HUE58_05340</name>
</gene>
<proteinExistence type="predicted"/>
<evidence type="ECO:0000313" key="2">
    <source>
        <dbReference type="EMBL" id="QKQ24531.1"/>
    </source>
</evidence>
<dbReference type="RefSeq" id="WP_174605968.1">
    <property type="nucleotide sequence ID" value="NZ_CP054490.1"/>
</dbReference>
<name>A0A6N0HQL2_9GAMM</name>
<dbReference type="KEGG" id="reo:HUE58_05340"/>
<reference evidence="2 3" key="1">
    <citation type="submission" date="2020-05" db="EMBL/GenBank/DDBJ databases">
        <title>Horizontal transmission and recombination maintain forever young bacterial symbiont genomes.</title>
        <authorList>
            <person name="Russell S.L."/>
            <person name="Pepper-Tunick E."/>
            <person name="Svedberg J."/>
            <person name="Byrne A."/>
            <person name="Ruelas Castillo J."/>
            <person name="Vollmers C."/>
            <person name="Beinart R.A."/>
            <person name="Corbett-Detig R."/>
        </authorList>
    </citation>
    <scope>NUCLEOTIDE SEQUENCE [LARGE SCALE GENOMIC DNA]</scope>
    <source>
        <strain evidence="2">JDF_Ridge</strain>
    </source>
</reference>
<feature type="transmembrane region" description="Helical" evidence="1">
    <location>
        <begin position="39"/>
        <end position="57"/>
    </location>
</feature>
<keyword evidence="1" id="KW-0812">Transmembrane</keyword>
<dbReference type="Proteomes" id="UP000509429">
    <property type="component" value="Chromosome"/>
</dbReference>
<sequence>MALILLGLSWNFLFIGGINLLPRAYHNLEKFKVQSVNDFLIFSMQAIASLSAGWFVFNLY</sequence>
<keyword evidence="1" id="KW-0472">Membrane</keyword>